<sequence length="222" mass="23885">MTSRFLPSLICVALLAPGAASAHPHIFIDTAFELLRDAEGRAVAIRIDWAYDEFYSLLLIEENGLDRDSDGLPEPGPLAEYAGRDVDWEAGFPGDFVLAADGVAVALERPVDHAARFEAGRIVTSHTRPLAEPLDVAAHRVTAQSYDPTYFVAYDVPQVPTVSGQPACVFTREAADRAAAQAEYGDQLAQIDAGDDPFEEIELPDIGVMFADTFVLSCAASS</sequence>
<gene>
    <name evidence="2" type="ORF">SAMN05421759_102249</name>
</gene>
<feature type="chain" id="PRO_5012433198" evidence="1">
    <location>
        <begin position="23"/>
        <end position="222"/>
    </location>
</feature>
<name>A0A1N7L0E4_9RHOB</name>
<dbReference type="InterPro" id="IPR010412">
    <property type="entry name" value="DUF1007"/>
</dbReference>
<dbReference type="Pfam" id="PF06226">
    <property type="entry name" value="DUF1007"/>
    <property type="match status" value="1"/>
</dbReference>
<dbReference type="OrthoDB" id="1679673at2"/>
<dbReference type="Proteomes" id="UP000186684">
    <property type="component" value="Unassembled WGS sequence"/>
</dbReference>
<evidence type="ECO:0000256" key="1">
    <source>
        <dbReference type="SAM" id="SignalP"/>
    </source>
</evidence>
<keyword evidence="1" id="KW-0732">Signal</keyword>
<evidence type="ECO:0000313" key="3">
    <source>
        <dbReference type="Proteomes" id="UP000186684"/>
    </source>
</evidence>
<dbReference type="AlphaFoldDB" id="A0A1N7L0E4"/>
<accession>A0A1N7L0E4</accession>
<dbReference type="RefSeq" id="WP_076445581.1">
    <property type="nucleotide sequence ID" value="NZ_FTOQ01000002.1"/>
</dbReference>
<evidence type="ECO:0000313" key="2">
    <source>
        <dbReference type="EMBL" id="SIS67291.1"/>
    </source>
</evidence>
<keyword evidence="2" id="KW-0808">Transferase</keyword>
<feature type="signal peptide" evidence="1">
    <location>
        <begin position="1"/>
        <end position="22"/>
    </location>
</feature>
<dbReference type="STRING" id="633194.SAMN05421759_102249"/>
<protein>
    <submittedName>
        <fullName evidence="2">Polyphosphate kinase</fullName>
    </submittedName>
</protein>
<proteinExistence type="predicted"/>
<keyword evidence="2" id="KW-0418">Kinase</keyword>
<reference evidence="3" key="1">
    <citation type="submission" date="2017-01" db="EMBL/GenBank/DDBJ databases">
        <authorList>
            <person name="Varghese N."/>
            <person name="Submissions S."/>
        </authorList>
    </citation>
    <scope>NUCLEOTIDE SEQUENCE [LARGE SCALE GENOMIC DNA]</scope>
    <source>
        <strain evidence="3">DSM 29430</strain>
    </source>
</reference>
<dbReference type="EMBL" id="FTOQ01000002">
    <property type="protein sequence ID" value="SIS67291.1"/>
    <property type="molecule type" value="Genomic_DNA"/>
</dbReference>
<keyword evidence="3" id="KW-1185">Reference proteome</keyword>
<organism evidence="2 3">
    <name type="scientific">Roseivivax lentus</name>
    <dbReference type="NCBI Taxonomy" id="633194"/>
    <lineage>
        <taxon>Bacteria</taxon>
        <taxon>Pseudomonadati</taxon>
        <taxon>Pseudomonadota</taxon>
        <taxon>Alphaproteobacteria</taxon>
        <taxon>Rhodobacterales</taxon>
        <taxon>Roseobacteraceae</taxon>
        <taxon>Roseivivax</taxon>
    </lineage>
</organism>
<dbReference type="GO" id="GO:0016301">
    <property type="term" value="F:kinase activity"/>
    <property type="evidence" value="ECO:0007669"/>
    <property type="project" value="UniProtKB-KW"/>
</dbReference>